<protein>
    <submittedName>
        <fullName evidence="1">Uncharacterized protein</fullName>
    </submittedName>
</protein>
<sequence>MFIFGSGIGVLGNPKKERKLYWKKRKEQKNMNETPFKDGQTLKKIFAEIAKMNIKKHTREIVELVIDGKLSKENIQNILRKHSIRKVEKIKPELLGVLIAYANFVLEDNVITNNEKQNFEFLKMYFVIREGDFYKYKLLETKSIINKQLERLYADNLITQTETESNDLLQEMFDLHYDQFDKMKENFVIKSIEQGAEISNLDTANTNILKTKSTNKLILRVKTFFGKK</sequence>
<dbReference type="AlphaFoldDB" id="A0AAE3LL40"/>
<organism evidence="1 2">
    <name type="scientific">Haoranjiania flava</name>
    <dbReference type="NCBI Taxonomy" id="1856322"/>
    <lineage>
        <taxon>Bacteria</taxon>
        <taxon>Pseudomonadati</taxon>
        <taxon>Bacteroidota</taxon>
        <taxon>Chitinophagia</taxon>
        <taxon>Chitinophagales</taxon>
        <taxon>Chitinophagaceae</taxon>
        <taxon>Haoranjiania</taxon>
    </lineage>
</organism>
<gene>
    <name evidence="1" type="ORF">OD355_11950</name>
</gene>
<proteinExistence type="predicted"/>
<keyword evidence="2" id="KW-1185">Reference proteome</keyword>
<comment type="caution">
    <text evidence="1">The sequence shown here is derived from an EMBL/GenBank/DDBJ whole genome shotgun (WGS) entry which is preliminary data.</text>
</comment>
<evidence type="ECO:0000313" key="2">
    <source>
        <dbReference type="Proteomes" id="UP001209317"/>
    </source>
</evidence>
<dbReference type="RefSeq" id="WP_263038720.1">
    <property type="nucleotide sequence ID" value="NZ_JAOTPL010000021.1"/>
</dbReference>
<reference evidence="1" key="1">
    <citation type="submission" date="2022-10" db="EMBL/GenBank/DDBJ databases">
        <authorList>
            <person name="Kim H.S."/>
            <person name="Kim J.-S."/>
            <person name="Suh M.K."/>
            <person name="Eom M.K."/>
            <person name="Lee J.-S."/>
        </authorList>
    </citation>
    <scope>NUCLEOTIDE SEQUENCE</scope>
    <source>
        <strain evidence="1">LIP-5</strain>
    </source>
</reference>
<dbReference type="Proteomes" id="UP001209317">
    <property type="component" value="Unassembled WGS sequence"/>
</dbReference>
<name>A0AAE3LL40_9BACT</name>
<evidence type="ECO:0000313" key="1">
    <source>
        <dbReference type="EMBL" id="MCU7695233.1"/>
    </source>
</evidence>
<dbReference type="EMBL" id="JAOTPL010000021">
    <property type="protein sequence ID" value="MCU7695233.1"/>
    <property type="molecule type" value="Genomic_DNA"/>
</dbReference>
<accession>A0AAE3LL40</accession>